<dbReference type="CDD" id="cd02662">
    <property type="entry name" value="Peptidase_C19F"/>
    <property type="match status" value="1"/>
</dbReference>
<dbReference type="InterPro" id="IPR050164">
    <property type="entry name" value="Peptidase_C19"/>
</dbReference>
<keyword evidence="10" id="KW-1185">Reference proteome</keyword>
<proteinExistence type="inferred from homology"/>
<dbReference type="GO" id="GO:0006508">
    <property type="term" value="P:proteolysis"/>
    <property type="evidence" value="ECO:0007669"/>
    <property type="project" value="UniProtKB-KW"/>
</dbReference>
<organism evidence="9 10">
    <name type="scientific">Diploptera punctata</name>
    <name type="common">Pacific beetle cockroach</name>
    <dbReference type="NCBI Taxonomy" id="6984"/>
    <lineage>
        <taxon>Eukaryota</taxon>
        <taxon>Metazoa</taxon>
        <taxon>Ecdysozoa</taxon>
        <taxon>Arthropoda</taxon>
        <taxon>Hexapoda</taxon>
        <taxon>Insecta</taxon>
        <taxon>Pterygota</taxon>
        <taxon>Neoptera</taxon>
        <taxon>Polyneoptera</taxon>
        <taxon>Dictyoptera</taxon>
        <taxon>Blattodea</taxon>
        <taxon>Blaberoidea</taxon>
        <taxon>Blaberidae</taxon>
        <taxon>Diplopterinae</taxon>
        <taxon>Diploptera</taxon>
    </lineage>
</organism>
<sequence length="414" mass="46674">MSLVLAIGSFVLWGPTTRYKRKGQIVGLVNLGHSCFLNALLQALASCHNVMDWLSKQQYNLSKTSLTASLLKTLSILNGKEEGEDPFTPSILIQSLLNKGWIISSGEQDAHELFHIIVSTLEEEIQKPITKVCSLLDVAKCDDVREVQSDNPVQQHNYLQLRPTLSCIETRNSQTECKLKTLLPFHGLFTSQLQCVSCQHKSAVHYTTFYSLSLVLPPRVLSFIAILKSYTLTDLIENYVTNRIVNNVSCEGCGRPNTDQVKTLNFGKLPTCLCIHIARTTWEGEPTKRDDYIKFPEFLNMDPYTYNNVQLKQAAYREHAKGDENLANGSISLSPEDSRCKHHYRLAAVIVHKGSLFNGHFITYRRGIGNSYNSWYYTSDTEVNETTLNEVMQASAYILFYTRISGAIPALTVF</sequence>
<gene>
    <name evidence="9" type="ORF">L9F63_012039</name>
</gene>
<dbReference type="InterPro" id="IPR001394">
    <property type="entry name" value="Peptidase_C19_UCH"/>
</dbReference>
<feature type="domain" description="USP" evidence="8">
    <location>
        <begin position="26"/>
        <end position="404"/>
    </location>
</feature>
<evidence type="ECO:0000256" key="5">
    <source>
        <dbReference type="ARBA" id="ARBA00022786"/>
    </source>
</evidence>
<protein>
    <recommendedName>
        <fullName evidence="3">ubiquitinyl hydrolase 1</fullName>
        <ecNumber evidence="3">3.4.19.12</ecNumber>
    </recommendedName>
</protein>
<evidence type="ECO:0000313" key="9">
    <source>
        <dbReference type="EMBL" id="KAJ9596914.1"/>
    </source>
</evidence>
<dbReference type="EC" id="3.4.19.12" evidence="3"/>
<dbReference type="PROSITE" id="PS50235">
    <property type="entry name" value="USP_3"/>
    <property type="match status" value="1"/>
</dbReference>
<dbReference type="Pfam" id="PF00443">
    <property type="entry name" value="UCH"/>
    <property type="match status" value="1"/>
</dbReference>
<dbReference type="Proteomes" id="UP001233999">
    <property type="component" value="Unassembled WGS sequence"/>
</dbReference>
<dbReference type="PANTHER" id="PTHR24006:SF888">
    <property type="entry name" value="UBIQUITIN CARBOXYL-TERMINAL HYDROLASE 30"/>
    <property type="match status" value="1"/>
</dbReference>
<evidence type="ECO:0000256" key="7">
    <source>
        <dbReference type="ARBA" id="ARBA00022807"/>
    </source>
</evidence>
<keyword evidence="7" id="KW-0788">Thiol protease</keyword>
<keyword evidence="5" id="KW-0833">Ubl conjugation pathway</keyword>
<evidence type="ECO:0000256" key="3">
    <source>
        <dbReference type="ARBA" id="ARBA00012759"/>
    </source>
</evidence>
<reference evidence="9" key="2">
    <citation type="submission" date="2023-05" db="EMBL/GenBank/DDBJ databases">
        <authorList>
            <person name="Fouks B."/>
        </authorList>
    </citation>
    <scope>NUCLEOTIDE SEQUENCE</scope>
    <source>
        <strain evidence="9">Stay&amp;Tobe</strain>
        <tissue evidence="9">Testes</tissue>
    </source>
</reference>
<dbReference type="AlphaFoldDB" id="A0AAD8ADD5"/>
<dbReference type="InterPro" id="IPR038765">
    <property type="entry name" value="Papain-like_cys_pep_sf"/>
</dbReference>
<dbReference type="GO" id="GO:0005634">
    <property type="term" value="C:nucleus"/>
    <property type="evidence" value="ECO:0007669"/>
    <property type="project" value="TreeGrafter"/>
</dbReference>
<dbReference type="GO" id="GO:0005829">
    <property type="term" value="C:cytosol"/>
    <property type="evidence" value="ECO:0007669"/>
    <property type="project" value="TreeGrafter"/>
</dbReference>
<keyword evidence="6" id="KW-0378">Hydrolase</keyword>
<evidence type="ECO:0000256" key="6">
    <source>
        <dbReference type="ARBA" id="ARBA00022801"/>
    </source>
</evidence>
<evidence type="ECO:0000256" key="4">
    <source>
        <dbReference type="ARBA" id="ARBA00022670"/>
    </source>
</evidence>
<dbReference type="EMBL" id="JASPKZ010001954">
    <property type="protein sequence ID" value="KAJ9596914.1"/>
    <property type="molecule type" value="Genomic_DNA"/>
</dbReference>
<comment type="caution">
    <text evidence="9">The sequence shown here is derived from an EMBL/GenBank/DDBJ whole genome shotgun (WGS) entry which is preliminary data.</text>
</comment>
<evidence type="ECO:0000256" key="2">
    <source>
        <dbReference type="ARBA" id="ARBA00009085"/>
    </source>
</evidence>
<dbReference type="Gene3D" id="3.90.70.10">
    <property type="entry name" value="Cysteine proteinases"/>
    <property type="match status" value="1"/>
</dbReference>
<dbReference type="InterPro" id="IPR028889">
    <property type="entry name" value="USP"/>
</dbReference>
<evidence type="ECO:0000256" key="1">
    <source>
        <dbReference type="ARBA" id="ARBA00000707"/>
    </source>
</evidence>
<accession>A0AAD8ADD5</accession>
<dbReference type="GO" id="GO:0016579">
    <property type="term" value="P:protein deubiquitination"/>
    <property type="evidence" value="ECO:0007669"/>
    <property type="project" value="InterPro"/>
</dbReference>
<name>A0AAD8ADD5_DIPPU</name>
<dbReference type="GO" id="GO:0004843">
    <property type="term" value="F:cysteine-type deubiquitinase activity"/>
    <property type="evidence" value="ECO:0007669"/>
    <property type="project" value="UniProtKB-EC"/>
</dbReference>
<dbReference type="PANTHER" id="PTHR24006">
    <property type="entry name" value="UBIQUITIN CARBOXYL-TERMINAL HYDROLASE"/>
    <property type="match status" value="1"/>
</dbReference>
<dbReference type="PROSITE" id="PS00973">
    <property type="entry name" value="USP_2"/>
    <property type="match status" value="1"/>
</dbReference>
<keyword evidence="4" id="KW-0645">Protease</keyword>
<comment type="catalytic activity">
    <reaction evidence="1">
        <text>Thiol-dependent hydrolysis of ester, thioester, amide, peptide and isopeptide bonds formed by the C-terminal Gly of ubiquitin (a 76-residue protein attached to proteins as an intracellular targeting signal).</text>
        <dbReference type="EC" id="3.4.19.12"/>
    </reaction>
</comment>
<evidence type="ECO:0000259" key="8">
    <source>
        <dbReference type="PROSITE" id="PS50235"/>
    </source>
</evidence>
<comment type="similarity">
    <text evidence="2">Belongs to the peptidase C19 family.</text>
</comment>
<dbReference type="InterPro" id="IPR018200">
    <property type="entry name" value="USP_CS"/>
</dbReference>
<evidence type="ECO:0000313" key="10">
    <source>
        <dbReference type="Proteomes" id="UP001233999"/>
    </source>
</evidence>
<dbReference type="SUPFAM" id="SSF54001">
    <property type="entry name" value="Cysteine proteinases"/>
    <property type="match status" value="1"/>
</dbReference>
<reference evidence="9" key="1">
    <citation type="journal article" date="2023" name="IScience">
        <title>Live-bearing cockroach genome reveals convergent evolutionary mechanisms linked to viviparity in insects and beyond.</title>
        <authorList>
            <person name="Fouks B."/>
            <person name="Harrison M.C."/>
            <person name="Mikhailova A.A."/>
            <person name="Marchal E."/>
            <person name="English S."/>
            <person name="Carruthers M."/>
            <person name="Jennings E.C."/>
            <person name="Chiamaka E.L."/>
            <person name="Frigard R.A."/>
            <person name="Pippel M."/>
            <person name="Attardo G.M."/>
            <person name="Benoit J.B."/>
            <person name="Bornberg-Bauer E."/>
            <person name="Tobe S.S."/>
        </authorList>
    </citation>
    <scope>NUCLEOTIDE SEQUENCE</scope>
    <source>
        <strain evidence="9">Stay&amp;Tobe</strain>
    </source>
</reference>